<comment type="similarity">
    <text evidence="1">Belongs to the leucine-binding protein family.</text>
</comment>
<dbReference type="Proteomes" id="UP000585638">
    <property type="component" value="Unassembled WGS sequence"/>
</dbReference>
<dbReference type="Pfam" id="PF13458">
    <property type="entry name" value="Peripla_BP_6"/>
    <property type="match status" value="1"/>
</dbReference>
<evidence type="ECO:0000313" key="6">
    <source>
        <dbReference type="Proteomes" id="UP000585638"/>
    </source>
</evidence>
<comment type="caution">
    <text evidence="5">The sequence shown here is derived from an EMBL/GenBank/DDBJ whole genome shotgun (WGS) entry which is preliminary data.</text>
</comment>
<reference evidence="5 6" key="1">
    <citation type="submission" date="2020-08" db="EMBL/GenBank/DDBJ databases">
        <title>Sequencing the genomes of 1000 actinobacteria strains.</title>
        <authorList>
            <person name="Klenk H.-P."/>
        </authorList>
    </citation>
    <scope>NUCLEOTIDE SEQUENCE [LARGE SCALE GENOMIC DNA]</scope>
    <source>
        <strain evidence="5 6">DSM 43851</strain>
    </source>
</reference>
<dbReference type="InterPro" id="IPR028082">
    <property type="entry name" value="Peripla_BP_I"/>
</dbReference>
<dbReference type="InterPro" id="IPR028081">
    <property type="entry name" value="Leu-bd"/>
</dbReference>
<keyword evidence="6" id="KW-1185">Reference proteome</keyword>
<protein>
    <submittedName>
        <fullName evidence="5">Branched-chain amino acid transport system substrate-binding protein</fullName>
    </submittedName>
</protein>
<feature type="chain" id="PRO_5030948326" evidence="3">
    <location>
        <begin position="21"/>
        <end position="408"/>
    </location>
</feature>
<sequence length="408" mass="41935">MLNRTVKAAVVVMTGALALAACGTNKTESGGGGSASCDQSKGTLTVGVIAPLTGNLSALGLGIQHSAELAVAEANEKCTVKGYKLTVDPEDDQATPQVGAQAATKLSSDSNVVGVVGTLNSSVAQTVQPILAGKKVVQISPANTNPSLTKGDNLDAPKRQFPTYFRVCTTDNYQGPDAADYLVKKAGKKKIAIIQDGKTYGKGLADAFAKRAQTDGAQIVDQEQVGEKDTDFSGVLTKVKGANPDAIYYGGEYPVAGPLSKQAAGLGLNVPVMGGDGIFDPKFIDLGGKEGDLATSVGAPTDQLDSAKDFVKAYAAKGYKDPYAAYGAFSYDAANAIIASLAATLGDGGTWSDSQRDKLLTNVGSYKGNGATGSVAFDQYGDSTNKVLTVYQVTGKEWKAVQTGPFEG</sequence>
<dbReference type="CDD" id="cd06342">
    <property type="entry name" value="PBP1_ABC_LIVBP-like"/>
    <property type="match status" value="1"/>
</dbReference>
<name>A0A7W9KD00_9PSEU</name>
<evidence type="ECO:0000313" key="5">
    <source>
        <dbReference type="EMBL" id="MBB5890232.1"/>
    </source>
</evidence>
<proteinExistence type="inferred from homology"/>
<evidence type="ECO:0000256" key="3">
    <source>
        <dbReference type="SAM" id="SignalP"/>
    </source>
</evidence>
<dbReference type="EMBL" id="JACHIR010000001">
    <property type="protein sequence ID" value="MBB5890232.1"/>
    <property type="molecule type" value="Genomic_DNA"/>
</dbReference>
<evidence type="ECO:0000259" key="4">
    <source>
        <dbReference type="Pfam" id="PF13458"/>
    </source>
</evidence>
<organism evidence="5 6">
    <name type="scientific">Kutzneria kofuensis</name>
    <dbReference type="NCBI Taxonomy" id="103725"/>
    <lineage>
        <taxon>Bacteria</taxon>
        <taxon>Bacillati</taxon>
        <taxon>Actinomycetota</taxon>
        <taxon>Actinomycetes</taxon>
        <taxon>Pseudonocardiales</taxon>
        <taxon>Pseudonocardiaceae</taxon>
        <taxon>Kutzneria</taxon>
    </lineage>
</organism>
<dbReference type="SUPFAM" id="SSF53822">
    <property type="entry name" value="Periplasmic binding protein-like I"/>
    <property type="match status" value="1"/>
</dbReference>
<dbReference type="PANTHER" id="PTHR47151:SF2">
    <property type="entry name" value="AMINO ACID BINDING PROTEIN"/>
    <property type="match status" value="1"/>
</dbReference>
<evidence type="ECO:0000256" key="1">
    <source>
        <dbReference type="ARBA" id="ARBA00010062"/>
    </source>
</evidence>
<dbReference type="AlphaFoldDB" id="A0A7W9KD00"/>
<dbReference type="PROSITE" id="PS51257">
    <property type="entry name" value="PROKAR_LIPOPROTEIN"/>
    <property type="match status" value="1"/>
</dbReference>
<keyword evidence="2 3" id="KW-0732">Signal</keyword>
<feature type="signal peptide" evidence="3">
    <location>
        <begin position="1"/>
        <end position="20"/>
    </location>
</feature>
<accession>A0A7W9KD00</accession>
<evidence type="ECO:0000256" key="2">
    <source>
        <dbReference type="ARBA" id="ARBA00022729"/>
    </source>
</evidence>
<dbReference type="RefSeq" id="WP_312889972.1">
    <property type="nucleotide sequence ID" value="NZ_BAAAWY010000065.1"/>
</dbReference>
<gene>
    <name evidence="5" type="ORF">BJ998_001428</name>
</gene>
<dbReference type="Gene3D" id="3.40.50.2300">
    <property type="match status" value="2"/>
</dbReference>
<feature type="domain" description="Leucine-binding protein" evidence="4">
    <location>
        <begin position="43"/>
        <end position="394"/>
    </location>
</feature>
<dbReference type="PANTHER" id="PTHR47151">
    <property type="entry name" value="LEU/ILE/VAL-BINDING ABC TRANSPORTER SUBUNIT"/>
    <property type="match status" value="1"/>
</dbReference>